<comment type="caution">
    <text evidence="2">The sequence shown here is derived from an EMBL/GenBank/DDBJ whole genome shotgun (WGS) entry which is preliminary data.</text>
</comment>
<keyword evidence="1" id="KW-0732">Signal</keyword>
<dbReference type="AlphaFoldDB" id="A0A4R1XDV1"/>
<proteinExistence type="predicted"/>
<reference evidence="2 3" key="1">
    <citation type="submission" date="2019-03" db="EMBL/GenBank/DDBJ databases">
        <title>Genomic analyses of the natural microbiome of Caenorhabditis elegans.</title>
        <authorList>
            <person name="Samuel B."/>
        </authorList>
    </citation>
    <scope>NUCLEOTIDE SEQUENCE [LARGE SCALE GENOMIC DNA]</scope>
    <source>
        <strain evidence="2 3">JUb89</strain>
    </source>
</reference>
<sequence>MFSNQRQGLIDLKLPQCCSIFAIMLGTSFTAQAQSLENWEQCAFKVGEVIEILEIGNIGYEQEVKKQCGLRPTPRIEISQLEAKLPFDVIQAEPWKQKFQQLTGKGYDDVKLSLTVSSAMQRDGDWLVGKGHDSQGGDSSKAVIAVNSKTGKVLAIYADVTGVLEMYGFDVNSKGIPEKLWQWLSEETGAG</sequence>
<evidence type="ECO:0000313" key="2">
    <source>
        <dbReference type="EMBL" id="TCM61196.1"/>
    </source>
</evidence>
<name>A0A4R1XDV1_ACICA</name>
<evidence type="ECO:0000256" key="1">
    <source>
        <dbReference type="SAM" id="SignalP"/>
    </source>
</evidence>
<gene>
    <name evidence="2" type="ORF">EC844_12949</name>
</gene>
<accession>A0A4R1XDV1</accession>
<protein>
    <recommendedName>
        <fullName evidence="4">Secreted protein</fullName>
    </recommendedName>
</protein>
<evidence type="ECO:0000313" key="3">
    <source>
        <dbReference type="Proteomes" id="UP000294963"/>
    </source>
</evidence>
<dbReference type="EMBL" id="SLVJ01000029">
    <property type="protein sequence ID" value="TCM61196.1"/>
    <property type="molecule type" value="Genomic_DNA"/>
</dbReference>
<evidence type="ECO:0008006" key="4">
    <source>
        <dbReference type="Google" id="ProtNLM"/>
    </source>
</evidence>
<dbReference type="Proteomes" id="UP000294963">
    <property type="component" value="Unassembled WGS sequence"/>
</dbReference>
<feature type="chain" id="PRO_5020920906" description="Secreted protein" evidence="1">
    <location>
        <begin position="34"/>
        <end position="191"/>
    </location>
</feature>
<feature type="signal peptide" evidence="1">
    <location>
        <begin position="1"/>
        <end position="33"/>
    </location>
</feature>
<keyword evidence="3" id="KW-1185">Reference proteome</keyword>
<organism evidence="2 3">
    <name type="scientific">Acinetobacter calcoaceticus</name>
    <dbReference type="NCBI Taxonomy" id="471"/>
    <lineage>
        <taxon>Bacteria</taxon>
        <taxon>Pseudomonadati</taxon>
        <taxon>Pseudomonadota</taxon>
        <taxon>Gammaproteobacteria</taxon>
        <taxon>Moraxellales</taxon>
        <taxon>Moraxellaceae</taxon>
        <taxon>Acinetobacter</taxon>
        <taxon>Acinetobacter calcoaceticus/baumannii complex</taxon>
    </lineage>
</organism>